<dbReference type="Proteomes" id="UP000887116">
    <property type="component" value="Unassembled WGS sequence"/>
</dbReference>
<accession>A0A8X6M3I0</accession>
<gene>
    <name evidence="1" type="ORF">TNCT_294351</name>
</gene>
<dbReference type="AlphaFoldDB" id="A0A8X6M3I0"/>
<reference evidence="1" key="1">
    <citation type="submission" date="2020-07" db="EMBL/GenBank/DDBJ databases">
        <title>Multicomponent nature underlies the extraordinary mechanical properties of spider dragline silk.</title>
        <authorList>
            <person name="Kono N."/>
            <person name="Nakamura H."/>
            <person name="Mori M."/>
            <person name="Yoshida Y."/>
            <person name="Ohtoshi R."/>
            <person name="Malay A.D."/>
            <person name="Moran D.A.P."/>
            <person name="Tomita M."/>
            <person name="Numata K."/>
            <person name="Arakawa K."/>
        </authorList>
    </citation>
    <scope>NUCLEOTIDE SEQUENCE</scope>
</reference>
<protein>
    <submittedName>
        <fullName evidence="1">Uncharacterized protein</fullName>
    </submittedName>
</protein>
<keyword evidence="2" id="KW-1185">Reference proteome</keyword>
<dbReference type="EMBL" id="BMAO01019783">
    <property type="protein sequence ID" value="GFR32786.1"/>
    <property type="molecule type" value="Genomic_DNA"/>
</dbReference>
<sequence>MWYSVRVCYAQISLATYERESGSRLYVRMSKRLLKRKKREKEKLTGGNGECEWRNLQSVKRHPLFYNVSLHHLEFFPALGFVDAATVWSGHTLTGFYQFFFILSPNM</sequence>
<comment type="caution">
    <text evidence="1">The sequence shown here is derived from an EMBL/GenBank/DDBJ whole genome shotgun (WGS) entry which is preliminary data.</text>
</comment>
<evidence type="ECO:0000313" key="2">
    <source>
        <dbReference type="Proteomes" id="UP000887116"/>
    </source>
</evidence>
<organism evidence="1 2">
    <name type="scientific">Trichonephila clavata</name>
    <name type="common">Joro spider</name>
    <name type="synonym">Nephila clavata</name>
    <dbReference type="NCBI Taxonomy" id="2740835"/>
    <lineage>
        <taxon>Eukaryota</taxon>
        <taxon>Metazoa</taxon>
        <taxon>Ecdysozoa</taxon>
        <taxon>Arthropoda</taxon>
        <taxon>Chelicerata</taxon>
        <taxon>Arachnida</taxon>
        <taxon>Araneae</taxon>
        <taxon>Araneomorphae</taxon>
        <taxon>Entelegynae</taxon>
        <taxon>Araneoidea</taxon>
        <taxon>Nephilidae</taxon>
        <taxon>Trichonephila</taxon>
    </lineage>
</organism>
<proteinExistence type="predicted"/>
<name>A0A8X6M3I0_TRICU</name>
<evidence type="ECO:0000313" key="1">
    <source>
        <dbReference type="EMBL" id="GFR32786.1"/>
    </source>
</evidence>